<evidence type="ECO:0000256" key="1">
    <source>
        <dbReference type="SAM" id="MobiDB-lite"/>
    </source>
</evidence>
<keyword evidence="3" id="KW-1185">Reference proteome</keyword>
<reference evidence="3" key="1">
    <citation type="journal article" date="2021" name="Curr. Microbiol.">
        <title>Complete genome of nocamycin-producing strain Saccharothrix syringae NRRL B-16468 reveals the biosynthetic potential for secondary metabolites.</title>
        <authorList>
            <person name="Mo X."/>
            <person name="Yang S."/>
        </authorList>
    </citation>
    <scope>NUCLEOTIDE SEQUENCE [LARGE SCALE GENOMIC DNA]</scope>
    <source>
        <strain evidence="3">ATCC 51364 / DSM 43886 / JCM 6844 / KCTC 9398 / NBRC 14523 / NRRL B-16468 / INA 2240</strain>
    </source>
</reference>
<dbReference type="Proteomes" id="UP000325787">
    <property type="component" value="Chromosome"/>
</dbReference>
<dbReference type="SUPFAM" id="SSF51735">
    <property type="entry name" value="NAD(P)-binding Rossmann-fold domains"/>
    <property type="match status" value="1"/>
</dbReference>
<dbReference type="RefSeq" id="WP_033427718.1">
    <property type="nucleotide sequence ID" value="NZ_CP034550.1"/>
</dbReference>
<evidence type="ECO:0000313" key="3">
    <source>
        <dbReference type="Proteomes" id="UP000325787"/>
    </source>
</evidence>
<protein>
    <submittedName>
        <fullName evidence="2">Uncharacterized protein</fullName>
    </submittedName>
</protein>
<sequence length="95" mass="9819">MSTYSVTGATGSTGRRPVERLLRRPTREQVFAPVGPQSAAEPPHHATGRAPDEPPGTGSASARVLPVPLPATSPAHRSGRVRTEPAAAAPPRAAR</sequence>
<accession>A0A5Q0GUT0</accession>
<gene>
    <name evidence="2" type="ORF">EKG83_06275</name>
</gene>
<evidence type="ECO:0000313" key="2">
    <source>
        <dbReference type="EMBL" id="QFZ17122.1"/>
    </source>
</evidence>
<dbReference type="KEGG" id="ssyi:EKG83_06275"/>
<organism evidence="2 3">
    <name type="scientific">Saccharothrix syringae</name>
    <name type="common">Nocardiopsis syringae</name>
    <dbReference type="NCBI Taxonomy" id="103733"/>
    <lineage>
        <taxon>Bacteria</taxon>
        <taxon>Bacillati</taxon>
        <taxon>Actinomycetota</taxon>
        <taxon>Actinomycetes</taxon>
        <taxon>Pseudonocardiales</taxon>
        <taxon>Pseudonocardiaceae</taxon>
        <taxon>Saccharothrix</taxon>
    </lineage>
</organism>
<dbReference type="OrthoDB" id="9810734at2"/>
<feature type="compositionally biased region" description="Polar residues" evidence="1">
    <location>
        <begin position="1"/>
        <end position="13"/>
    </location>
</feature>
<feature type="compositionally biased region" description="Low complexity" evidence="1">
    <location>
        <begin position="85"/>
        <end position="95"/>
    </location>
</feature>
<proteinExistence type="predicted"/>
<dbReference type="AlphaFoldDB" id="A0A5Q0GUT0"/>
<feature type="compositionally biased region" description="Basic and acidic residues" evidence="1">
    <location>
        <begin position="16"/>
        <end position="27"/>
    </location>
</feature>
<dbReference type="InterPro" id="IPR036291">
    <property type="entry name" value="NAD(P)-bd_dom_sf"/>
</dbReference>
<name>A0A5Q0GUT0_SACSY</name>
<feature type="region of interest" description="Disordered" evidence="1">
    <location>
        <begin position="1"/>
        <end position="95"/>
    </location>
</feature>
<dbReference type="EMBL" id="CP034550">
    <property type="protein sequence ID" value="QFZ17122.1"/>
    <property type="molecule type" value="Genomic_DNA"/>
</dbReference>